<evidence type="ECO:0000256" key="1">
    <source>
        <dbReference type="SAM" id="MobiDB-lite"/>
    </source>
</evidence>
<sequence>MKNLVAFGARKEESSESSDSDIYTDEEEYHSHEQNEKLAEEHAAVNKKNESLEQEVIKLREVATGKQERAMMLERDLAKNHKRIRMINSGTKDLDKILSMG</sequence>
<evidence type="ECO:0000313" key="3">
    <source>
        <dbReference type="Proteomes" id="UP000712600"/>
    </source>
</evidence>
<feature type="compositionally biased region" description="Acidic residues" evidence="1">
    <location>
        <begin position="15"/>
        <end position="28"/>
    </location>
</feature>
<dbReference type="AlphaFoldDB" id="A0A8S9P8T7"/>
<dbReference type="Proteomes" id="UP000712600">
    <property type="component" value="Unassembled WGS sequence"/>
</dbReference>
<proteinExistence type="predicted"/>
<evidence type="ECO:0000313" key="2">
    <source>
        <dbReference type="EMBL" id="KAF3511385.1"/>
    </source>
</evidence>
<protein>
    <submittedName>
        <fullName evidence="2">Uncharacterized protein</fullName>
    </submittedName>
</protein>
<accession>A0A8S9P8T7</accession>
<organism evidence="2 3">
    <name type="scientific">Brassica cretica</name>
    <name type="common">Mustard</name>
    <dbReference type="NCBI Taxonomy" id="69181"/>
    <lineage>
        <taxon>Eukaryota</taxon>
        <taxon>Viridiplantae</taxon>
        <taxon>Streptophyta</taxon>
        <taxon>Embryophyta</taxon>
        <taxon>Tracheophyta</taxon>
        <taxon>Spermatophyta</taxon>
        <taxon>Magnoliopsida</taxon>
        <taxon>eudicotyledons</taxon>
        <taxon>Gunneridae</taxon>
        <taxon>Pentapetalae</taxon>
        <taxon>rosids</taxon>
        <taxon>malvids</taxon>
        <taxon>Brassicales</taxon>
        <taxon>Brassicaceae</taxon>
        <taxon>Brassiceae</taxon>
        <taxon>Brassica</taxon>
    </lineage>
</organism>
<feature type="region of interest" description="Disordered" evidence="1">
    <location>
        <begin position="1"/>
        <end position="38"/>
    </location>
</feature>
<name>A0A8S9P8T7_BRACR</name>
<feature type="compositionally biased region" description="Basic and acidic residues" evidence="1">
    <location>
        <begin position="29"/>
        <end position="38"/>
    </location>
</feature>
<gene>
    <name evidence="2" type="ORF">F2Q69_00008380</name>
</gene>
<reference evidence="2" key="1">
    <citation type="submission" date="2019-12" db="EMBL/GenBank/DDBJ databases">
        <title>Genome sequencing and annotation of Brassica cretica.</title>
        <authorList>
            <person name="Studholme D.J."/>
            <person name="Sarris P."/>
        </authorList>
    </citation>
    <scope>NUCLEOTIDE SEQUENCE</scope>
    <source>
        <strain evidence="2">PFS-109/04</strain>
        <tissue evidence="2">Leaf</tissue>
    </source>
</reference>
<dbReference type="EMBL" id="QGKX02001521">
    <property type="protein sequence ID" value="KAF3511385.1"/>
    <property type="molecule type" value="Genomic_DNA"/>
</dbReference>
<comment type="caution">
    <text evidence="2">The sequence shown here is derived from an EMBL/GenBank/DDBJ whole genome shotgun (WGS) entry which is preliminary data.</text>
</comment>